<sequence>MHCNQWPLQDHQSSEKEDDRAFNCNGIKPSTTSSSTTYSTKTTTNSTTTMEPSTSIELESQTLAPQAPTTTSSSPNPTPDPTQQMSLLHRFRNFRPSPSNIKDAVIGVSDGIVVPFAVAAGLTDYGNAKVVVSGGLAELFAGAISMGLGGLLGSKSDSLEYDCKRREIETMILNDPTETTALVKGIWSPYHTPALTAALHTEFCALPLAQRTTYLLEHHHHLSPPSTSSPWISCITLASGYFVGGFIPLIPYLCVKRKQVFLAFFCSIAVVVVCLFAFGWVKTGSIIGWKGRREVRMGVLGAVQMVGLGVFAAAAAVGIVKGINRGEKGV</sequence>
<evidence type="ECO:0000256" key="5">
    <source>
        <dbReference type="ARBA" id="ARBA00023136"/>
    </source>
</evidence>
<evidence type="ECO:0000313" key="9">
    <source>
        <dbReference type="Proteomes" id="UP000593566"/>
    </source>
</evidence>
<comment type="similarity">
    <text evidence="2">Belongs to the CCC1 family.</text>
</comment>
<evidence type="ECO:0000256" key="4">
    <source>
        <dbReference type="ARBA" id="ARBA00022989"/>
    </source>
</evidence>
<comment type="subcellular location">
    <subcellularLocation>
        <location evidence="1">Endomembrane system</location>
        <topology evidence="1">Multi-pass membrane protein</topology>
    </subcellularLocation>
</comment>
<feature type="region of interest" description="Disordered" evidence="6">
    <location>
        <begin position="1"/>
        <end position="84"/>
    </location>
</feature>
<dbReference type="InterPro" id="IPR008217">
    <property type="entry name" value="Ccc1_fam"/>
</dbReference>
<gene>
    <name evidence="8" type="ORF">HO133_006597</name>
</gene>
<dbReference type="AlphaFoldDB" id="A0A8H6C5Z5"/>
<evidence type="ECO:0000256" key="1">
    <source>
        <dbReference type="ARBA" id="ARBA00004127"/>
    </source>
</evidence>
<organism evidence="8 9">
    <name type="scientific">Letharia lupina</name>
    <dbReference type="NCBI Taxonomy" id="560253"/>
    <lineage>
        <taxon>Eukaryota</taxon>
        <taxon>Fungi</taxon>
        <taxon>Dikarya</taxon>
        <taxon>Ascomycota</taxon>
        <taxon>Pezizomycotina</taxon>
        <taxon>Lecanoromycetes</taxon>
        <taxon>OSLEUM clade</taxon>
        <taxon>Lecanoromycetidae</taxon>
        <taxon>Lecanorales</taxon>
        <taxon>Lecanorineae</taxon>
        <taxon>Parmeliaceae</taxon>
        <taxon>Letharia</taxon>
    </lineage>
</organism>
<dbReference type="GeneID" id="59334998"/>
<evidence type="ECO:0000256" key="2">
    <source>
        <dbReference type="ARBA" id="ARBA00007049"/>
    </source>
</evidence>
<feature type="transmembrane region" description="Helical" evidence="7">
    <location>
        <begin position="260"/>
        <end position="281"/>
    </location>
</feature>
<name>A0A8H6C5Z5_9LECA</name>
<dbReference type="EMBL" id="JACCJB010000025">
    <property type="protein sequence ID" value="KAF6217770.1"/>
    <property type="molecule type" value="Genomic_DNA"/>
</dbReference>
<keyword evidence="3 7" id="KW-0812">Transmembrane</keyword>
<evidence type="ECO:0008006" key="10">
    <source>
        <dbReference type="Google" id="ProtNLM"/>
    </source>
</evidence>
<feature type="compositionally biased region" description="Polar residues" evidence="6">
    <location>
        <begin position="1"/>
        <end position="11"/>
    </location>
</feature>
<dbReference type="GO" id="GO:0030026">
    <property type="term" value="P:intracellular manganese ion homeostasis"/>
    <property type="evidence" value="ECO:0007669"/>
    <property type="project" value="InterPro"/>
</dbReference>
<keyword evidence="4 7" id="KW-1133">Transmembrane helix</keyword>
<accession>A0A8H6C5Z5</accession>
<protein>
    <recommendedName>
        <fullName evidence="10">DUF125-domain-containing protein</fullName>
    </recommendedName>
</protein>
<feature type="transmembrane region" description="Helical" evidence="7">
    <location>
        <begin position="230"/>
        <end position="253"/>
    </location>
</feature>
<reference evidence="8 9" key="1">
    <citation type="journal article" date="2020" name="Genomics">
        <title>Complete, high-quality genomes from long-read metagenomic sequencing of two wolf lichen thalli reveals enigmatic genome architecture.</title>
        <authorList>
            <person name="McKenzie S.K."/>
            <person name="Walston R.F."/>
            <person name="Allen J.L."/>
        </authorList>
    </citation>
    <scope>NUCLEOTIDE SEQUENCE [LARGE SCALE GENOMIC DNA]</scope>
    <source>
        <strain evidence="8">WasteWater1</strain>
    </source>
</reference>
<comment type="caution">
    <text evidence="8">The sequence shown here is derived from an EMBL/GenBank/DDBJ whole genome shotgun (WGS) entry which is preliminary data.</text>
</comment>
<dbReference type="Proteomes" id="UP000593566">
    <property type="component" value="Unassembled WGS sequence"/>
</dbReference>
<keyword evidence="5 7" id="KW-0472">Membrane</keyword>
<feature type="transmembrane region" description="Helical" evidence="7">
    <location>
        <begin position="301"/>
        <end position="320"/>
    </location>
</feature>
<dbReference type="RefSeq" id="XP_037147205.1">
    <property type="nucleotide sequence ID" value="XM_037297495.1"/>
</dbReference>
<feature type="compositionally biased region" description="Basic and acidic residues" evidence="6">
    <location>
        <begin position="12"/>
        <end position="21"/>
    </location>
</feature>
<evidence type="ECO:0000256" key="7">
    <source>
        <dbReference type="SAM" id="Phobius"/>
    </source>
</evidence>
<keyword evidence="9" id="KW-1185">Reference proteome</keyword>
<dbReference type="Pfam" id="PF01988">
    <property type="entry name" value="VIT1"/>
    <property type="match status" value="1"/>
</dbReference>
<evidence type="ECO:0000256" key="3">
    <source>
        <dbReference type="ARBA" id="ARBA00022692"/>
    </source>
</evidence>
<dbReference type="GO" id="GO:0012505">
    <property type="term" value="C:endomembrane system"/>
    <property type="evidence" value="ECO:0007669"/>
    <property type="project" value="UniProtKB-SubCell"/>
</dbReference>
<evidence type="ECO:0000313" key="8">
    <source>
        <dbReference type="EMBL" id="KAF6217770.1"/>
    </source>
</evidence>
<dbReference type="PANTHER" id="PTHR31851">
    <property type="entry name" value="FE(2+)/MN(2+) TRANSPORTER PCL1"/>
    <property type="match status" value="1"/>
</dbReference>
<dbReference type="GO" id="GO:0005384">
    <property type="term" value="F:manganese ion transmembrane transporter activity"/>
    <property type="evidence" value="ECO:0007669"/>
    <property type="project" value="InterPro"/>
</dbReference>
<proteinExistence type="inferred from homology"/>
<feature type="compositionally biased region" description="Low complexity" evidence="6">
    <location>
        <begin position="30"/>
        <end position="75"/>
    </location>
</feature>
<evidence type="ECO:0000256" key="6">
    <source>
        <dbReference type="SAM" id="MobiDB-lite"/>
    </source>
</evidence>